<reference evidence="1 2" key="1">
    <citation type="submission" date="2019-07" db="EMBL/GenBank/DDBJ databases">
        <title>Complete Genome Sequence of Leptotrichia wadei Strain JMUB3934.</title>
        <authorList>
            <person name="Watanabe S."/>
            <person name="Cui L."/>
        </authorList>
    </citation>
    <scope>NUCLEOTIDE SEQUENCE [LARGE SCALE GENOMIC DNA]</scope>
    <source>
        <strain evidence="1 2">JMUB3934</strain>
    </source>
</reference>
<accession>A0A510KL06</accession>
<dbReference type="EMBL" id="AP019835">
    <property type="protein sequence ID" value="BBM50675.1"/>
    <property type="molecule type" value="Genomic_DNA"/>
</dbReference>
<organism evidence="1 2">
    <name type="scientific">Leptotrichia wadei</name>
    <dbReference type="NCBI Taxonomy" id="157687"/>
    <lineage>
        <taxon>Bacteria</taxon>
        <taxon>Fusobacteriati</taxon>
        <taxon>Fusobacteriota</taxon>
        <taxon>Fusobacteriia</taxon>
        <taxon>Fusobacteriales</taxon>
        <taxon>Leptotrichiaceae</taxon>
        <taxon>Leptotrichia</taxon>
    </lineage>
</organism>
<name>A0A510KL06_9FUSO</name>
<evidence type="ECO:0000313" key="2">
    <source>
        <dbReference type="Proteomes" id="UP000321501"/>
    </source>
</evidence>
<evidence type="ECO:0000313" key="1">
    <source>
        <dbReference type="EMBL" id="BBM50675.1"/>
    </source>
</evidence>
<dbReference type="RefSeq" id="WP_146964813.1">
    <property type="nucleotide sequence ID" value="NZ_AP019835.1"/>
</dbReference>
<sequence>MNSKIKAVSKIARNSLQIDLIKSLVIETQEIKKDIEKYKEFAFLNFFNEEQISKYEKFMNLETDLSLTLQDRRDKILYYLLSKRIFSPSNLKEQARIFVNGEIEITEVFNEYYFIIRFTSIYGVPPNLKNFINFIELNKPAHLGYKIVYSYMTWNEFDRYNKTWDSWDSLNLNWEDREKYKE</sequence>
<dbReference type="AlphaFoldDB" id="A0A510KL06"/>
<protein>
    <recommendedName>
        <fullName evidence="3">DUF2313 domain-containing protein</fullName>
    </recommendedName>
</protein>
<dbReference type="Proteomes" id="UP000321501">
    <property type="component" value="Chromosome"/>
</dbReference>
<evidence type="ECO:0008006" key="3">
    <source>
        <dbReference type="Google" id="ProtNLM"/>
    </source>
</evidence>
<gene>
    <name evidence="1" type="ORF">JMUB3934_1987</name>
</gene>
<dbReference type="Pfam" id="PF10076">
    <property type="entry name" value="Phage_Mu_Gp48"/>
    <property type="match status" value="1"/>
</dbReference>
<proteinExistence type="predicted"/>
<dbReference type="InterPro" id="IPR018755">
    <property type="entry name" value="Phage_Mu_Gp48"/>
</dbReference>